<name>A0A388L3T7_CHABU</name>
<keyword evidence="1" id="KW-1133">Transmembrane helix</keyword>
<dbReference type="STRING" id="69332.A0A388L3T7"/>
<evidence type="ECO:0000313" key="3">
    <source>
        <dbReference type="Proteomes" id="UP000265515"/>
    </source>
</evidence>
<dbReference type="OrthoDB" id="5326588at2759"/>
<protein>
    <submittedName>
        <fullName evidence="2">Uncharacterized protein</fullName>
    </submittedName>
</protein>
<keyword evidence="3" id="KW-1185">Reference proteome</keyword>
<proteinExistence type="predicted"/>
<feature type="transmembrane region" description="Helical" evidence="1">
    <location>
        <begin position="21"/>
        <end position="42"/>
    </location>
</feature>
<dbReference type="AlphaFoldDB" id="A0A388L3T7"/>
<dbReference type="Proteomes" id="UP000265515">
    <property type="component" value="Unassembled WGS sequence"/>
</dbReference>
<sequence>MMGEMFDVWLQSRCPVAGLPSARAACIVLGYVVFMAIIGQIFPGKVVPGVVLADKTRLYYKCNGNYLII</sequence>
<organism evidence="2 3">
    <name type="scientific">Chara braunii</name>
    <name type="common">Braun's stonewort</name>
    <dbReference type="NCBI Taxonomy" id="69332"/>
    <lineage>
        <taxon>Eukaryota</taxon>
        <taxon>Viridiplantae</taxon>
        <taxon>Streptophyta</taxon>
        <taxon>Charophyceae</taxon>
        <taxon>Charales</taxon>
        <taxon>Characeae</taxon>
        <taxon>Chara</taxon>
    </lineage>
</organism>
<keyword evidence="1" id="KW-0812">Transmembrane</keyword>
<keyword evidence="1" id="KW-0472">Membrane</keyword>
<dbReference type="Gramene" id="GBG76912">
    <property type="protein sequence ID" value="GBG76912"/>
    <property type="gene ID" value="CBR_g23126"/>
</dbReference>
<dbReference type="EMBL" id="BFEA01000256">
    <property type="protein sequence ID" value="GBG76912.1"/>
    <property type="molecule type" value="Genomic_DNA"/>
</dbReference>
<accession>A0A388L3T7</accession>
<comment type="caution">
    <text evidence="2">The sequence shown here is derived from an EMBL/GenBank/DDBJ whole genome shotgun (WGS) entry which is preliminary data.</text>
</comment>
<reference evidence="2 3" key="1">
    <citation type="journal article" date="2018" name="Cell">
        <title>The Chara Genome: Secondary Complexity and Implications for Plant Terrestrialization.</title>
        <authorList>
            <person name="Nishiyama T."/>
            <person name="Sakayama H."/>
            <person name="Vries J.D."/>
            <person name="Buschmann H."/>
            <person name="Saint-Marcoux D."/>
            <person name="Ullrich K.K."/>
            <person name="Haas F.B."/>
            <person name="Vanderstraeten L."/>
            <person name="Becker D."/>
            <person name="Lang D."/>
            <person name="Vosolsobe S."/>
            <person name="Rombauts S."/>
            <person name="Wilhelmsson P.K.I."/>
            <person name="Janitza P."/>
            <person name="Kern R."/>
            <person name="Heyl A."/>
            <person name="Rumpler F."/>
            <person name="Villalobos L.I.A.C."/>
            <person name="Clay J.M."/>
            <person name="Skokan R."/>
            <person name="Toyoda A."/>
            <person name="Suzuki Y."/>
            <person name="Kagoshima H."/>
            <person name="Schijlen E."/>
            <person name="Tajeshwar N."/>
            <person name="Catarino B."/>
            <person name="Hetherington A.J."/>
            <person name="Saltykova A."/>
            <person name="Bonnot C."/>
            <person name="Breuninger H."/>
            <person name="Symeonidi A."/>
            <person name="Radhakrishnan G.V."/>
            <person name="Van Nieuwerburgh F."/>
            <person name="Deforce D."/>
            <person name="Chang C."/>
            <person name="Karol K.G."/>
            <person name="Hedrich R."/>
            <person name="Ulvskov P."/>
            <person name="Glockner G."/>
            <person name="Delwiche C.F."/>
            <person name="Petrasek J."/>
            <person name="Van de Peer Y."/>
            <person name="Friml J."/>
            <person name="Beilby M."/>
            <person name="Dolan L."/>
            <person name="Kohara Y."/>
            <person name="Sugano S."/>
            <person name="Fujiyama A."/>
            <person name="Delaux P.-M."/>
            <person name="Quint M."/>
            <person name="TheiBen G."/>
            <person name="Hagemann M."/>
            <person name="Harholt J."/>
            <person name="Dunand C."/>
            <person name="Zachgo S."/>
            <person name="Langdale J."/>
            <person name="Maumus F."/>
            <person name="Straeten D.V.D."/>
            <person name="Gould S.B."/>
            <person name="Rensing S.A."/>
        </authorList>
    </citation>
    <scope>NUCLEOTIDE SEQUENCE [LARGE SCALE GENOMIC DNA]</scope>
    <source>
        <strain evidence="2 3">S276</strain>
    </source>
</reference>
<evidence type="ECO:0000256" key="1">
    <source>
        <dbReference type="SAM" id="Phobius"/>
    </source>
</evidence>
<evidence type="ECO:0000313" key="2">
    <source>
        <dbReference type="EMBL" id="GBG76912.1"/>
    </source>
</evidence>
<gene>
    <name evidence="2" type="ORF">CBR_g23126</name>
</gene>